<keyword evidence="1" id="KW-0732">Signal</keyword>
<dbReference type="OrthoDB" id="869215at2"/>
<organism evidence="4 5">
    <name type="scientific">Chryseobacterium defluvii</name>
    <dbReference type="NCBI Taxonomy" id="160396"/>
    <lineage>
        <taxon>Bacteria</taxon>
        <taxon>Pseudomonadati</taxon>
        <taxon>Bacteroidota</taxon>
        <taxon>Flavobacteriia</taxon>
        <taxon>Flavobacteriales</taxon>
        <taxon>Weeksellaceae</taxon>
        <taxon>Chryseobacterium group</taxon>
        <taxon>Chryseobacterium</taxon>
    </lineage>
</organism>
<evidence type="ECO:0000259" key="3">
    <source>
        <dbReference type="Pfam" id="PF23759"/>
    </source>
</evidence>
<dbReference type="NCBIfam" id="TIGR04183">
    <property type="entry name" value="Por_Secre_tail"/>
    <property type="match status" value="1"/>
</dbReference>
<feature type="domain" description="Secretion system C-terminal sorting" evidence="2">
    <location>
        <begin position="997"/>
        <end position="1056"/>
    </location>
</feature>
<feature type="domain" description="T9SS-like galactose binding" evidence="3">
    <location>
        <begin position="704"/>
        <end position="831"/>
    </location>
</feature>
<proteinExistence type="predicted"/>
<dbReference type="EMBL" id="RBXB01000002">
    <property type="protein sequence ID" value="RKS97668.1"/>
    <property type="molecule type" value="Genomic_DNA"/>
</dbReference>
<dbReference type="Gene3D" id="2.60.120.380">
    <property type="match status" value="3"/>
</dbReference>
<feature type="domain" description="T9SS-like galactose binding" evidence="3">
    <location>
        <begin position="560"/>
        <end position="685"/>
    </location>
</feature>
<dbReference type="AlphaFoldDB" id="A0A495SBQ5"/>
<dbReference type="SUPFAM" id="SSF49265">
    <property type="entry name" value="Fibronectin type III"/>
    <property type="match status" value="1"/>
</dbReference>
<name>A0A495SBQ5_9FLAO</name>
<reference evidence="4 5" key="1">
    <citation type="submission" date="2018-10" db="EMBL/GenBank/DDBJ databases">
        <title>Genomic Encyclopedia of Archaeal and Bacterial Type Strains, Phase II (KMG-II): from individual species to whole genera.</title>
        <authorList>
            <person name="Goeker M."/>
        </authorList>
    </citation>
    <scope>NUCLEOTIDE SEQUENCE [LARGE SCALE GENOMIC DNA]</scope>
    <source>
        <strain evidence="4 5">DSM 14219</strain>
    </source>
</reference>
<sequence>MKKLYLLFLLLMSLLTYQSYLGQSFTLATCSTGLSTNTYGPMNSVTTADSKNRTAFIIPASQLLAIADGTITSTYFRRIATSGSLPAGTTFKIYLKNTAALDFGSGSPDWATEISTATLVYNSDPAVAVGSTAGYKQFAHTAGFVYTGGSNLAVYVEYVQTTPPTTAITWDYEYGSPCVTPTTGTNTTKYVLTTGAFGPTLTSSNGRRPVVGFDVTMPPATAAPACTTVSAPANAATNVSLTPTITWSGVYGTNGASSYLINLGTTPGGTDVLNAYNAGNTTSYAIPSGTLSYNTNYYLKVIPTNNIGPATGCNETSFTTLPLPCPSVSQPANNATGTSLKPTIIWSSIGGATGYRLSVGTTSGGTDILNNIDVGNVLNYTFTSNLNPSTQYFYTVTAYQGGSVSSGCTVRNFTTGTAVAPANDDCANAVALTVNPTLTCTTTTPGNTLGATLSMAATPCSGTPNDDVWYSFVATSTSHLVSLTDVVSTGVSSVTDMYFQVLSGACGALTSILCSDDDVNIVTGLTPGVTYYVRVYTYSSAANASASFNICISTQPAPPANDNCVDAVTLTVNPDMNCGTVTAGTTSGATSSGVALGSCSGTADDDVWYKFTATATSHSIQLKNVVSVGTSSSTSLYVQVFSGACGTLTSTSCITSNTNYTLLSGLTIGGTYYVRVYNSNSNAGATLYANTFDVCVGTLPPPPANNECANAVSLAVSSSNTFTSLVNGSTLSATQSTATAPTCSATGINDDVWYSFTATSATHLVHVLYSDNATTTQVYSGTCGSLTAVTCFAGGLGNSNVLLQNLNVGETYYVRVFSTSSTAATASNFQIAVTTPSAVSNDTCATAAAIACNGSVQGSNALATDDTLPTSTCGGTGTTATYKGVWYTVTATENGPITIDACGTQYDAYLRVYTGDCTTLTCFANTSGTGYADAGCTSNIYNAPKLTFTGVTGTTYYVLLTGYAATRIGNYSISVTQGCSSLGTNEIKDKEDRINAYPNPFADVLNISDVSNVKSVSVMDVAGRLVKTIDTPSSSLHLGELKSGLYLVVLNMKDGSRQTIKAIKK</sequence>
<comment type="caution">
    <text evidence="4">The sequence shown here is derived from an EMBL/GenBank/DDBJ whole genome shotgun (WGS) entry which is preliminary data.</text>
</comment>
<evidence type="ECO:0000256" key="1">
    <source>
        <dbReference type="ARBA" id="ARBA00022729"/>
    </source>
</evidence>
<evidence type="ECO:0000259" key="2">
    <source>
        <dbReference type="Pfam" id="PF18962"/>
    </source>
</evidence>
<dbReference type="InterPro" id="IPR036116">
    <property type="entry name" value="FN3_sf"/>
</dbReference>
<dbReference type="InterPro" id="IPR013783">
    <property type="entry name" value="Ig-like_fold"/>
</dbReference>
<evidence type="ECO:0000313" key="4">
    <source>
        <dbReference type="EMBL" id="RKS97668.1"/>
    </source>
</evidence>
<dbReference type="Pfam" id="PF18962">
    <property type="entry name" value="Por_Secre_tail"/>
    <property type="match status" value="1"/>
</dbReference>
<keyword evidence="5" id="KW-1185">Reference proteome</keyword>
<dbReference type="RefSeq" id="WP_121461442.1">
    <property type="nucleotide sequence ID" value="NZ_RBXB01000002.1"/>
</dbReference>
<accession>A0A495SBQ5</accession>
<dbReference type="InterPro" id="IPR056600">
    <property type="entry name" value="GBD_T9SS_assoc"/>
</dbReference>
<protein>
    <submittedName>
        <fullName evidence="4">Putative secreted protein (Por secretion system target)</fullName>
    </submittedName>
</protein>
<gene>
    <name evidence="4" type="ORF">BCF58_1801</name>
</gene>
<dbReference type="Pfam" id="PF23759">
    <property type="entry name" value="GBD_T9SS_assoc"/>
    <property type="match status" value="4"/>
</dbReference>
<dbReference type="Proteomes" id="UP000272428">
    <property type="component" value="Unassembled WGS sequence"/>
</dbReference>
<evidence type="ECO:0000313" key="5">
    <source>
        <dbReference type="Proteomes" id="UP000272428"/>
    </source>
</evidence>
<dbReference type="Gene3D" id="2.60.40.10">
    <property type="entry name" value="Immunoglobulins"/>
    <property type="match status" value="2"/>
</dbReference>
<feature type="domain" description="T9SS-like galactose binding" evidence="3">
    <location>
        <begin position="840"/>
        <end position="926"/>
    </location>
</feature>
<feature type="domain" description="T9SS-like galactose binding" evidence="3">
    <location>
        <begin position="422"/>
        <end position="550"/>
    </location>
</feature>
<dbReference type="InterPro" id="IPR026444">
    <property type="entry name" value="Secre_tail"/>
</dbReference>